<comment type="cofactor">
    <cofactor evidence="2">
        <name>Mg(2+)</name>
        <dbReference type="ChEBI" id="CHEBI:18420"/>
    </cofactor>
    <text evidence="2">Binds 2 magnesium ions per subunit.</text>
</comment>
<feature type="binding site" evidence="2">
    <location>
        <position position="65"/>
    </location>
    <ligand>
        <name>substrate</name>
    </ligand>
</feature>
<feature type="binding site" evidence="2">
    <location>
        <begin position="17"/>
        <end position="20"/>
    </location>
    <ligand>
        <name>substrate</name>
    </ligand>
</feature>
<dbReference type="Pfam" id="PF01255">
    <property type="entry name" value="Prenyltransf"/>
    <property type="match status" value="1"/>
</dbReference>
<dbReference type="PANTHER" id="PTHR10291:SF0">
    <property type="entry name" value="DEHYDRODOLICHYL DIPHOSPHATE SYNTHASE 2"/>
    <property type="match status" value="1"/>
</dbReference>
<dbReference type="GO" id="GO:0008834">
    <property type="term" value="F:ditrans,polycis-undecaprenyl-diphosphate synthase [(2E,6E)-farnesyl-diphosphate specific] activity"/>
    <property type="evidence" value="ECO:0007669"/>
    <property type="project" value="UniProtKB-UniRule"/>
</dbReference>
<feature type="active site" evidence="2">
    <location>
        <position position="16"/>
    </location>
</feature>
<dbReference type="EMBL" id="QEWW01000002">
    <property type="protein sequence ID" value="PWD87068.1"/>
    <property type="molecule type" value="Genomic_DNA"/>
</dbReference>
<feature type="binding site" evidence="2">
    <location>
        <position position="21"/>
    </location>
    <ligand>
        <name>substrate</name>
    </ligand>
</feature>
<comment type="catalytic activity">
    <reaction evidence="2">
        <text>8 isopentenyl diphosphate + (2E,6E)-farnesyl diphosphate = di-trans,octa-cis-undecaprenyl diphosphate + 8 diphosphate</text>
        <dbReference type="Rhea" id="RHEA:27551"/>
        <dbReference type="ChEBI" id="CHEBI:33019"/>
        <dbReference type="ChEBI" id="CHEBI:58405"/>
        <dbReference type="ChEBI" id="CHEBI:128769"/>
        <dbReference type="ChEBI" id="CHEBI:175763"/>
        <dbReference type="EC" id="2.5.1.31"/>
    </reaction>
</comment>
<feature type="binding site" evidence="2">
    <location>
        <position position="67"/>
    </location>
    <ligand>
        <name>substrate</name>
    </ligand>
</feature>
<dbReference type="InterPro" id="IPR018520">
    <property type="entry name" value="UPP_synth-like_CS"/>
</dbReference>
<sequence>MSEGKERCQHVAIIMDGNGRWAERNRLARALGHRAGVKAVKRSVECAIKNGIKVLTVYAFSTENWKRPKEEVSYLMDLFYQTLEGQLKALHRAGVRLSFIGDLSPLSEKLQEKLFAAVELTKENDVLDFVVAINYGGRQEVVNACKGLVEAVVAGDLQVEEITESRFEEALATRDLPPVDLLIRTSGEQRISNFLIWQLAYAELYFIDCHWPDFGEKEFEAALAEFYRRERRFGGR</sequence>
<dbReference type="EC" id="2.5.1.31" evidence="2"/>
<feature type="binding site" evidence="2">
    <location>
        <position position="203"/>
    </location>
    <ligand>
        <name>Mg(2+)</name>
        <dbReference type="ChEBI" id="CHEBI:18420"/>
    </ligand>
</feature>
<keyword evidence="2" id="KW-0460">Magnesium</keyword>
<feature type="active site" description="Proton acceptor" evidence="2">
    <location>
        <position position="64"/>
    </location>
</feature>
<dbReference type="CDD" id="cd00475">
    <property type="entry name" value="Cis_IPPS"/>
    <property type="match status" value="1"/>
</dbReference>
<dbReference type="AlphaFoldDB" id="A0A2U2AS64"/>
<comment type="subunit">
    <text evidence="2">Homodimer.</text>
</comment>
<dbReference type="PANTHER" id="PTHR10291">
    <property type="entry name" value="DEHYDRODOLICHYL DIPHOSPHATE SYNTHASE FAMILY MEMBER"/>
    <property type="match status" value="1"/>
</dbReference>
<evidence type="ECO:0000256" key="2">
    <source>
        <dbReference type="HAMAP-Rule" id="MF_01139"/>
    </source>
</evidence>
<evidence type="ECO:0000313" key="4">
    <source>
        <dbReference type="EMBL" id="PWD94116.1"/>
    </source>
</evidence>
<dbReference type="GO" id="GO:0009252">
    <property type="term" value="P:peptidoglycan biosynthetic process"/>
    <property type="evidence" value="ECO:0007669"/>
    <property type="project" value="UniProtKB-UniRule"/>
</dbReference>
<dbReference type="HAMAP" id="MF_01139">
    <property type="entry name" value="ISPT"/>
    <property type="match status" value="1"/>
</dbReference>
<dbReference type="GO" id="GO:0008360">
    <property type="term" value="P:regulation of cell shape"/>
    <property type="evidence" value="ECO:0007669"/>
    <property type="project" value="UniProtKB-KW"/>
</dbReference>
<comment type="function">
    <text evidence="2">Catalyzes the sequential condensation of isopentenyl diphosphate (IPP) with (2E,6E)-farnesyl diphosphate (E,E-FPP) to yield (2Z,6Z,10Z,14Z,18Z,22Z,26Z,30Z,34E,38E)-undecaprenyl diphosphate (di-trans,octa-cis-UPP). UPP is the precursor of glycosyl carrier lipid in the biosynthesis of bacterial cell wall polysaccharide components such as peptidoglycan and lipopolysaccharide.</text>
</comment>
<feature type="binding site" evidence="2">
    <location>
        <position position="184"/>
    </location>
    <ligand>
        <name>substrate</name>
    </ligand>
</feature>
<dbReference type="OrthoDB" id="4191603at2"/>
<dbReference type="GO" id="GO:0071555">
    <property type="term" value="P:cell wall organization"/>
    <property type="evidence" value="ECO:0007669"/>
    <property type="project" value="UniProtKB-KW"/>
</dbReference>
<feature type="binding site" evidence="2">
    <location>
        <begin position="61"/>
        <end position="63"/>
    </location>
    <ligand>
        <name>substrate</name>
    </ligand>
</feature>
<feature type="binding site" evidence="2">
    <location>
        <position position="33"/>
    </location>
    <ligand>
        <name>substrate</name>
    </ligand>
</feature>
<dbReference type="RefSeq" id="WP_109200731.1">
    <property type="nucleotide sequence ID" value="NZ_QEWS01000001.1"/>
</dbReference>
<dbReference type="Gene3D" id="3.40.1180.10">
    <property type="entry name" value="Decaprenyl diphosphate synthase-like"/>
    <property type="match status" value="1"/>
</dbReference>
<feature type="binding site" evidence="2">
    <location>
        <position position="29"/>
    </location>
    <ligand>
        <name>substrate</name>
    </ligand>
</feature>
<keyword evidence="6" id="KW-1185">Reference proteome</keyword>
<dbReference type="Proteomes" id="UP000245059">
    <property type="component" value="Unassembled WGS sequence"/>
</dbReference>
<protein>
    <recommendedName>
        <fullName evidence="2">Ditrans,polycis-undecaprenyl-diphosphate synthase ((2E,6E)-farnesyl-diphosphate specific)</fullName>
        <ecNumber evidence="2">2.5.1.31</ecNumber>
    </recommendedName>
    <alternativeName>
        <fullName evidence="2">Ditrans,polycis-undecaprenylcistransferase</fullName>
    </alternativeName>
    <alternativeName>
        <fullName evidence="2">Undecaprenyl diphosphate synthase</fullName>
        <shortName evidence="2">UDS</shortName>
    </alternativeName>
    <alternativeName>
        <fullName evidence="2">Undecaprenyl pyrophosphate synthase</fullName>
        <shortName evidence="2">UPP synthase</shortName>
    </alternativeName>
</protein>
<organism evidence="3 5">
    <name type="scientific">Ignatzschineria cameli</name>
    <dbReference type="NCBI Taxonomy" id="2182793"/>
    <lineage>
        <taxon>Bacteria</taxon>
        <taxon>Pseudomonadati</taxon>
        <taxon>Pseudomonadota</taxon>
        <taxon>Gammaproteobacteria</taxon>
        <taxon>Cardiobacteriales</taxon>
        <taxon>Ignatzschineriaceae</taxon>
        <taxon>Ignatzschineria</taxon>
    </lineage>
</organism>
<proteinExistence type="inferred from homology"/>
<keyword evidence="2" id="KW-0961">Cell wall biogenesis/degradation</keyword>
<dbReference type="Proteomes" id="UP000245217">
    <property type="component" value="Unassembled WGS sequence"/>
</dbReference>
<dbReference type="GO" id="GO:0000287">
    <property type="term" value="F:magnesium ion binding"/>
    <property type="evidence" value="ECO:0007669"/>
    <property type="project" value="UniProtKB-UniRule"/>
</dbReference>
<name>A0A2U2AS64_9GAMM</name>
<feature type="binding site" evidence="2">
    <location>
        <begin position="190"/>
        <end position="192"/>
    </location>
    <ligand>
        <name>substrate</name>
    </ligand>
</feature>
<comment type="similarity">
    <text evidence="2">Belongs to the UPP synthase family.</text>
</comment>
<evidence type="ECO:0000256" key="1">
    <source>
        <dbReference type="ARBA" id="ARBA00022679"/>
    </source>
</evidence>
<reference evidence="5 6" key="2">
    <citation type="submission" date="2018-05" db="EMBL/GenBank/DDBJ databases">
        <title>Ignatzschineria dubaiensis sp. nov., isolated from necrotic foot tissues of dromedaries (Camelus dromedarius) and associated maggots in Dubai, United Arab Emirates.</title>
        <authorList>
            <person name="Tsang C.C."/>
            <person name="Tang J.Y.M."/>
            <person name="Fong J.Y.H."/>
            <person name="Kinne J."/>
            <person name="Lee H.H."/>
            <person name="Joseph M."/>
            <person name="Jose S."/>
            <person name="Schuster R.K."/>
            <person name="Tang Y."/>
            <person name="Sivakumar S."/>
            <person name="Chen J.H.K."/>
            <person name="Teng J.L.L."/>
            <person name="Lau S.K.P."/>
            <person name="Wernery U."/>
            <person name="Woo P.C.Y."/>
        </authorList>
    </citation>
    <scope>NUCLEOTIDE SEQUENCE [LARGE SCALE GENOMIC DNA]</scope>
    <source>
        <strain evidence="5">UAE-HKU57</strain>
        <strain evidence="6">UAE-HKU58</strain>
    </source>
</reference>
<keyword evidence="2" id="KW-0133">Cell shape</keyword>
<keyword evidence="2" id="KW-0573">Peptidoglycan synthesis</keyword>
<dbReference type="FunFam" id="3.40.1180.10:FF:000001">
    <property type="entry name" value="(2E,6E)-farnesyl-diphosphate-specific ditrans,polycis-undecaprenyl-diphosphate synthase"/>
    <property type="match status" value="1"/>
</dbReference>
<reference evidence="3" key="1">
    <citation type="journal article" date="2018" name="Genome Announc.">
        <title>Ignatzschineria cameli sp. nov., isolated from necrotic foot tissue of dromedaries (Camelus dromedarius) and associated maggots (Wohlfahrtia species) in Dubai.</title>
        <authorList>
            <person name="Tsang C.C."/>
            <person name="Tang J.Y."/>
            <person name="Fong J.Y."/>
            <person name="Kinne J."/>
            <person name="Lee H.H."/>
            <person name="Joseph M."/>
            <person name="Jose S."/>
            <person name="Schuster R.K."/>
            <person name="Tang Y."/>
            <person name="Sivakumar S."/>
            <person name="Chen J.H."/>
            <person name="Teng J.L."/>
            <person name="Lau S.K."/>
            <person name="Wernery U."/>
            <person name="Woo P.C."/>
        </authorList>
    </citation>
    <scope>NUCLEOTIDE SEQUENCE</scope>
    <source>
        <strain evidence="3">UAE-HKU57</strain>
        <strain evidence="4">UAE-HKU58</strain>
    </source>
</reference>
<dbReference type="GO" id="GO:0016094">
    <property type="term" value="P:polyprenol biosynthetic process"/>
    <property type="evidence" value="ECO:0007669"/>
    <property type="project" value="TreeGrafter"/>
</dbReference>
<dbReference type="NCBIfam" id="TIGR00055">
    <property type="entry name" value="uppS"/>
    <property type="match status" value="1"/>
</dbReference>
<evidence type="ECO:0000313" key="3">
    <source>
        <dbReference type="EMBL" id="PWD87068.1"/>
    </source>
</evidence>
<dbReference type="InterPro" id="IPR001441">
    <property type="entry name" value="UPP_synth-like"/>
</dbReference>
<gene>
    <name evidence="2 3" type="primary">uppS</name>
    <name evidence="3" type="ORF">DC077_04465</name>
    <name evidence="4" type="ORF">DC078_00785</name>
</gene>
<dbReference type="SUPFAM" id="SSF64005">
    <property type="entry name" value="Undecaprenyl diphosphate synthase"/>
    <property type="match status" value="1"/>
</dbReference>
<dbReference type="PROSITE" id="PS01066">
    <property type="entry name" value="UPP_SYNTHASE"/>
    <property type="match status" value="1"/>
</dbReference>
<keyword evidence="1 2" id="KW-0808">Transferase</keyword>
<keyword evidence="2" id="KW-0479">Metal-binding</keyword>
<feature type="binding site" evidence="2">
    <location>
        <position position="16"/>
    </location>
    <ligand>
        <name>Mg(2+)</name>
        <dbReference type="ChEBI" id="CHEBI:18420"/>
    </ligand>
</feature>
<comment type="caution">
    <text evidence="3">The sequence shown here is derived from an EMBL/GenBank/DDBJ whole genome shotgun (WGS) entry which is preliminary data.</text>
</comment>
<evidence type="ECO:0000313" key="5">
    <source>
        <dbReference type="Proteomes" id="UP000245059"/>
    </source>
</evidence>
<dbReference type="InterPro" id="IPR036424">
    <property type="entry name" value="UPP_synth-like_sf"/>
</dbReference>
<accession>A0A2U2AS64</accession>
<evidence type="ECO:0000313" key="6">
    <source>
        <dbReference type="Proteomes" id="UP000245217"/>
    </source>
</evidence>
<dbReference type="EMBL" id="QEWV01000001">
    <property type="protein sequence ID" value="PWD94116.1"/>
    <property type="molecule type" value="Genomic_DNA"/>
</dbReference>